<protein>
    <submittedName>
        <fullName evidence="1">Uncharacterized protein</fullName>
    </submittedName>
</protein>
<dbReference type="AlphaFoldDB" id="A0A0S3QUU6"/>
<proteinExistence type="predicted"/>
<dbReference type="STRING" id="1298851.TST_1300"/>
<evidence type="ECO:0000313" key="1">
    <source>
        <dbReference type="EMBL" id="BAT72087.1"/>
    </source>
</evidence>
<dbReference type="Proteomes" id="UP000063234">
    <property type="component" value="Chromosome"/>
</dbReference>
<accession>A0A0S3QUU6</accession>
<gene>
    <name evidence="1" type="ORF">TST_1300</name>
</gene>
<dbReference type="RefSeq" id="WP_068550079.1">
    <property type="nucleotide sequence ID" value="NZ_AP013035.1"/>
</dbReference>
<name>A0A0S3QUU6_THET7</name>
<organism evidence="1 2">
    <name type="scientific">Thermosulfidibacter takaii (strain DSM 17441 / JCM 13301 / NBRC 103674 / ABI70S6)</name>
    <dbReference type="NCBI Taxonomy" id="1298851"/>
    <lineage>
        <taxon>Bacteria</taxon>
        <taxon>Pseudomonadati</taxon>
        <taxon>Thermosulfidibacterota</taxon>
        <taxon>Thermosulfidibacteria</taxon>
        <taxon>Thermosulfidibacterales</taxon>
        <taxon>Thermosulfidibacteraceae</taxon>
    </lineage>
</organism>
<dbReference type="KEGG" id="ttk:TST_1300"/>
<sequence>MKIWKVASPDQIQELARVGALVKGKVISVDGLKVVLDFGEFVGEGLWEATQPLPNEGDVVLVRILSDQTPIPLKFIKRLRVAEKEVEAKKMPLIELPVLEGEESKKHLAVLLKLATKIAELATETSKTVEHQVTKSPHQQLNQQFFVVIPFLLEERQRKVYMLVDASEAKRKNIYVVRLMLENTRYGNLRVDLTYVADIRKSLIVNFICAYKEKSLMLDKEKDELQKHLKDNGFNAQIGVFYNPKVVGVSSLFVGASLLEERA</sequence>
<dbReference type="EMBL" id="AP013035">
    <property type="protein sequence ID" value="BAT72087.1"/>
    <property type="molecule type" value="Genomic_DNA"/>
</dbReference>
<reference evidence="2" key="1">
    <citation type="journal article" date="2018" name="Science">
        <title>A primordial and reversible TCA cycle in a facultatively chemolithoautotrophic thermophile.</title>
        <authorList>
            <person name="Nunoura T."/>
            <person name="Chikaraishi Y."/>
            <person name="Izaki R."/>
            <person name="Suwa T."/>
            <person name="Sato T."/>
            <person name="Harada T."/>
            <person name="Mori K."/>
            <person name="Kato Y."/>
            <person name="Miyazaki M."/>
            <person name="Shimamura S."/>
            <person name="Yanagawa K."/>
            <person name="Shuto A."/>
            <person name="Ohkouchi N."/>
            <person name="Fujita N."/>
            <person name="Takaki Y."/>
            <person name="Atomi H."/>
            <person name="Takai K."/>
        </authorList>
    </citation>
    <scope>NUCLEOTIDE SEQUENCE [LARGE SCALE GENOMIC DNA]</scope>
    <source>
        <strain evidence="2">DSM 17441 / JCM 13301 / NBRC 103674 / ABI70S6</strain>
    </source>
</reference>
<keyword evidence="2" id="KW-1185">Reference proteome</keyword>
<evidence type="ECO:0000313" key="2">
    <source>
        <dbReference type="Proteomes" id="UP000063234"/>
    </source>
</evidence>